<dbReference type="KEGG" id="adin:H7849_23520"/>
<sequence>MKVETDRRRARPITPSLSMLPVPDSGEIEREAKRAHLLRVRSEALVVSF</sequence>
<name>A0A7G8BHD1_9BACT</name>
<organism evidence="2 3">
    <name type="scientific">Alloacidobacterium dinghuense</name>
    <dbReference type="NCBI Taxonomy" id="2763107"/>
    <lineage>
        <taxon>Bacteria</taxon>
        <taxon>Pseudomonadati</taxon>
        <taxon>Acidobacteriota</taxon>
        <taxon>Terriglobia</taxon>
        <taxon>Terriglobales</taxon>
        <taxon>Acidobacteriaceae</taxon>
        <taxon>Alloacidobacterium</taxon>
    </lineage>
</organism>
<protein>
    <submittedName>
        <fullName evidence="2">Uncharacterized protein</fullName>
    </submittedName>
</protein>
<dbReference type="EMBL" id="CP060394">
    <property type="protein sequence ID" value="QNI31951.1"/>
    <property type="molecule type" value="Genomic_DNA"/>
</dbReference>
<keyword evidence="3" id="KW-1185">Reference proteome</keyword>
<dbReference type="Proteomes" id="UP000515312">
    <property type="component" value="Chromosome"/>
</dbReference>
<reference evidence="2 3" key="1">
    <citation type="submission" date="2020-08" db="EMBL/GenBank/DDBJ databases">
        <title>Edaphobacter telluris sp. nov. and Acidobacterium dinghuensis sp. nov., two acidobacteria isolated from forest soil.</title>
        <authorList>
            <person name="Fu J."/>
            <person name="Qiu L."/>
        </authorList>
    </citation>
    <scope>NUCLEOTIDE SEQUENCE [LARGE SCALE GENOMIC DNA]</scope>
    <source>
        <strain evidence="2">4Y35</strain>
    </source>
</reference>
<evidence type="ECO:0000256" key="1">
    <source>
        <dbReference type="SAM" id="MobiDB-lite"/>
    </source>
</evidence>
<feature type="region of interest" description="Disordered" evidence="1">
    <location>
        <begin position="1"/>
        <end position="22"/>
    </location>
</feature>
<dbReference type="AlphaFoldDB" id="A0A7G8BHD1"/>
<proteinExistence type="predicted"/>
<gene>
    <name evidence="2" type="ORF">H7849_23520</name>
</gene>
<accession>A0A7G8BHD1</accession>
<dbReference type="RefSeq" id="WP_186742908.1">
    <property type="nucleotide sequence ID" value="NZ_CP060394.1"/>
</dbReference>
<evidence type="ECO:0000313" key="3">
    <source>
        <dbReference type="Proteomes" id="UP000515312"/>
    </source>
</evidence>
<evidence type="ECO:0000313" key="2">
    <source>
        <dbReference type="EMBL" id="QNI31951.1"/>
    </source>
</evidence>